<keyword evidence="8" id="KW-0961">Cell wall biogenesis/degradation</keyword>
<keyword evidence="3 8" id="KW-0812">Transmembrane</keyword>
<dbReference type="Proteomes" id="UP000178603">
    <property type="component" value="Unassembled WGS sequence"/>
</dbReference>
<name>A0A1F8ATZ4_9BACT</name>
<dbReference type="GO" id="GO:0034204">
    <property type="term" value="P:lipid translocation"/>
    <property type="evidence" value="ECO:0007669"/>
    <property type="project" value="TreeGrafter"/>
</dbReference>
<proteinExistence type="inferred from homology"/>
<feature type="transmembrane region" description="Helical" evidence="8">
    <location>
        <begin position="196"/>
        <end position="215"/>
    </location>
</feature>
<evidence type="ECO:0000313" key="9">
    <source>
        <dbReference type="EMBL" id="OGM55207.1"/>
    </source>
</evidence>
<evidence type="ECO:0000256" key="8">
    <source>
        <dbReference type="HAMAP-Rule" id="MF_02078"/>
    </source>
</evidence>
<dbReference type="EMBL" id="MGGW01000004">
    <property type="protein sequence ID" value="OGM55207.1"/>
    <property type="molecule type" value="Genomic_DNA"/>
</dbReference>
<keyword evidence="7 8" id="KW-0472">Membrane</keyword>
<dbReference type="PANTHER" id="PTHR47019">
    <property type="entry name" value="LIPID II FLIPPASE MURJ"/>
    <property type="match status" value="1"/>
</dbReference>
<evidence type="ECO:0000256" key="3">
    <source>
        <dbReference type="ARBA" id="ARBA00022692"/>
    </source>
</evidence>
<evidence type="ECO:0000256" key="6">
    <source>
        <dbReference type="ARBA" id="ARBA00022989"/>
    </source>
</evidence>
<comment type="function">
    <text evidence="8">Involved in peptidoglycan biosynthesis. Transports lipid-linked peptidoglycan precursors from the inner to the outer leaflet of the cytoplasmic membrane.</text>
</comment>
<dbReference type="AlphaFoldDB" id="A0A1F8ATZ4"/>
<feature type="transmembrane region" description="Helical" evidence="8">
    <location>
        <begin position="359"/>
        <end position="378"/>
    </location>
</feature>
<comment type="similarity">
    <text evidence="8">Belongs to the MurJ/MviN family.</text>
</comment>
<sequence length="567" mass="62712">MDKIIKKGKQIFFSPQSSVISAATTIMLMIVASRILGLVRQRVLAHFFVPEDLSLFFAAFRLPDLIFEVLVFGTFSSAFIPVFTKSLKKGESEAWDTAARVVNIGLIIFIPLALIFSFKADLVYSYMAPGFTLEQTHTIAAIARVLFAAQAFFVVSYVLTGVLESLRIFLVPALAPVFYNLGIIAGTVAFSNSLGLMAPAVGVLIGAAFHFLIQLPASIKLGFRFGSQVKPNADVKKIGRLALPRVVDLSFQQIAKTVELYFASLLSVSSYTYFTFANTLQLLPVGLFGTSVAKAALPTLARMDNDLEKFRKTLFSVFAQMVFLITPLAVMLIVLRIPFVRLVYGTDIFGWEATVQTGMVLSAFGVGIVFQAATALFSRAFYALHDTKTPVFVSIGSIFINVVASFYFIRVLGLDIWSLAAAFSLSTTVQSIVLFYMLIKKINHANTRSLFLPLLKVLTSASVSGFVMYFLLKFFDRYTWVKRLSFLGKLDAEQIAFEKFVLDTRYTLNLLFLTVGVSVIGLVVYVFVAWLLRSYELKIFVGLVKRFLSKSTALREPITGPDADSIS</sequence>
<organism evidence="9 10">
    <name type="scientific">Candidatus Woesebacteria bacterium RIFCSPHIGHO2_12_FULL_41_24</name>
    <dbReference type="NCBI Taxonomy" id="1802510"/>
    <lineage>
        <taxon>Bacteria</taxon>
        <taxon>Candidatus Woeseibacteriota</taxon>
    </lineage>
</organism>
<dbReference type="GO" id="GO:0009252">
    <property type="term" value="P:peptidoglycan biosynthetic process"/>
    <property type="evidence" value="ECO:0007669"/>
    <property type="project" value="UniProtKB-UniRule"/>
</dbReference>
<keyword evidence="5 8" id="KW-0573">Peptidoglycan synthesis</keyword>
<dbReference type="CDD" id="cd13123">
    <property type="entry name" value="MATE_MurJ_like"/>
    <property type="match status" value="1"/>
</dbReference>
<feature type="transmembrane region" description="Helical" evidence="8">
    <location>
        <begin position="166"/>
        <end position="190"/>
    </location>
</feature>
<comment type="caution">
    <text evidence="9">The sequence shown here is derived from an EMBL/GenBank/DDBJ whole genome shotgun (WGS) entry which is preliminary data.</text>
</comment>
<dbReference type="GO" id="GO:0015648">
    <property type="term" value="F:lipid-linked peptidoglycan transporter activity"/>
    <property type="evidence" value="ECO:0007669"/>
    <property type="project" value="UniProtKB-UniRule"/>
</dbReference>
<gene>
    <name evidence="8" type="primary">murJ</name>
    <name evidence="9" type="ORF">A3E44_02895</name>
</gene>
<evidence type="ECO:0000256" key="5">
    <source>
        <dbReference type="ARBA" id="ARBA00022984"/>
    </source>
</evidence>
<feature type="transmembrane region" description="Helical" evidence="8">
    <location>
        <begin position="416"/>
        <end position="438"/>
    </location>
</feature>
<dbReference type="UniPathway" id="UPA00219"/>
<feature type="transmembrane region" description="Helical" evidence="8">
    <location>
        <begin position="510"/>
        <end position="532"/>
    </location>
</feature>
<protein>
    <recommendedName>
        <fullName evidence="8">Probable lipid II flippase MurJ</fullName>
    </recommendedName>
</protein>
<reference evidence="9 10" key="1">
    <citation type="journal article" date="2016" name="Nat. Commun.">
        <title>Thousands of microbial genomes shed light on interconnected biogeochemical processes in an aquifer system.</title>
        <authorList>
            <person name="Anantharaman K."/>
            <person name="Brown C.T."/>
            <person name="Hug L.A."/>
            <person name="Sharon I."/>
            <person name="Castelle C.J."/>
            <person name="Probst A.J."/>
            <person name="Thomas B.C."/>
            <person name="Singh A."/>
            <person name="Wilkins M.J."/>
            <person name="Karaoz U."/>
            <person name="Brodie E.L."/>
            <person name="Williams K.H."/>
            <person name="Hubbard S.S."/>
            <person name="Banfield J.F."/>
        </authorList>
    </citation>
    <scope>NUCLEOTIDE SEQUENCE [LARGE SCALE GENOMIC DNA]</scope>
</reference>
<keyword evidence="2 8" id="KW-1003">Cell membrane</keyword>
<dbReference type="PRINTS" id="PR01806">
    <property type="entry name" value="VIRFACTRMVIN"/>
</dbReference>
<dbReference type="Pfam" id="PF03023">
    <property type="entry name" value="MurJ"/>
    <property type="match status" value="1"/>
</dbReference>
<dbReference type="InterPro" id="IPR051050">
    <property type="entry name" value="Lipid_II_flippase_MurJ/MviN"/>
</dbReference>
<keyword evidence="6 8" id="KW-1133">Transmembrane helix</keyword>
<evidence type="ECO:0000256" key="7">
    <source>
        <dbReference type="ARBA" id="ARBA00023136"/>
    </source>
</evidence>
<keyword evidence="8" id="KW-0813">Transport</keyword>
<evidence type="ECO:0000256" key="1">
    <source>
        <dbReference type="ARBA" id="ARBA00004651"/>
    </source>
</evidence>
<dbReference type="GO" id="GO:0005886">
    <property type="term" value="C:plasma membrane"/>
    <property type="evidence" value="ECO:0007669"/>
    <property type="project" value="UniProtKB-SubCell"/>
</dbReference>
<dbReference type="GO" id="GO:0008360">
    <property type="term" value="P:regulation of cell shape"/>
    <property type="evidence" value="ECO:0007669"/>
    <property type="project" value="UniProtKB-KW"/>
</dbReference>
<feature type="transmembrane region" description="Helical" evidence="8">
    <location>
        <begin position="12"/>
        <end position="36"/>
    </location>
</feature>
<dbReference type="PANTHER" id="PTHR47019:SF1">
    <property type="entry name" value="LIPID II FLIPPASE MURJ"/>
    <property type="match status" value="1"/>
</dbReference>
<dbReference type="GO" id="GO:0071555">
    <property type="term" value="P:cell wall organization"/>
    <property type="evidence" value="ECO:0007669"/>
    <property type="project" value="UniProtKB-KW"/>
</dbReference>
<accession>A0A1F8ATZ4</accession>
<feature type="transmembrane region" description="Helical" evidence="8">
    <location>
        <begin position="450"/>
        <end position="472"/>
    </location>
</feature>
<feature type="transmembrane region" description="Helical" evidence="8">
    <location>
        <begin position="390"/>
        <end position="410"/>
    </location>
</feature>
<keyword evidence="4 8" id="KW-0133">Cell shape</keyword>
<dbReference type="InterPro" id="IPR004268">
    <property type="entry name" value="MurJ"/>
</dbReference>
<dbReference type="HAMAP" id="MF_02078">
    <property type="entry name" value="MurJ_MviN"/>
    <property type="match status" value="1"/>
</dbReference>
<comment type="pathway">
    <text evidence="8">Cell wall biogenesis; peptidoglycan biosynthesis.</text>
</comment>
<feature type="transmembrane region" description="Helical" evidence="8">
    <location>
        <begin position="313"/>
        <end position="339"/>
    </location>
</feature>
<feature type="transmembrane region" description="Helical" evidence="8">
    <location>
        <begin position="101"/>
        <end position="118"/>
    </location>
</feature>
<comment type="subcellular location">
    <subcellularLocation>
        <location evidence="1 8">Cell membrane</location>
        <topology evidence="1 8">Multi-pass membrane protein</topology>
    </subcellularLocation>
</comment>
<feature type="transmembrane region" description="Helical" evidence="8">
    <location>
        <begin position="138"/>
        <end position="159"/>
    </location>
</feature>
<evidence type="ECO:0000256" key="2">
    <source>
        <dbReference type="ARBA" id="ARBA00022475"/>
    </source>
</evidence>
<dbReference type="NCBIfam" id="TIGR01695">
    <property type="entry name" value="murJ_mviN"/>
    <property type="match status" value="1"/>
</dbReference>
<feature type="transmembrane region" description="Helical" evidence="8">
    <location>
        <begin position="56"/>
        <end position="80"/>
    </location>
</feature>
<evidence type="ECO:0000313" key="10">
    <source>
        <dbReference type="Proteomes" id="UP000178603"/>
    </source>
</evidence>
<evidence type="ECO:0000256" key="4">
    <source>
        <dbReference type="ARBA" id="ARBA00022960"/>
    </source>
</evidence>